<evidence type="ECO:0000259" key="8">
    <source>
        <dbReference type="Pfam" id="PF07992"/>
    </source>
</evidence>
<sequence>MREEFAVKPKEGEPWDVVIIGSGPASLTAAIYTTRGAASTLILAGEKWGGQLMLTTQVDNYPGFPDGIQGPILMMAMRKQAVRFGAEFIEKDVEEVNFLSNPFELFVNRKKYLAKTVIIATGAKTRWLSVPGEERLLGRGVSSCAPCDAPLFKNKRVAVIGGGDSAMEEALVLVKYASSVTIIHRRNEFRASAAMQSRVKNNPKMKIIWDSAVKEIIGEQKLEKLKIWNLKTSQESEIEVDGVFVAIGHSPSTEIFKDKVDLDEKGYVKVFDHTKTSVEGVFVAGDVHDVNYRQAVTAAGFGCMAAFEVIRYLDKNTTVVKNS</sequence>
<evidence type="ECO:0000256" key="2">
    <source>
        <dbReference type="ARBA" id="ARBA00022827"/>
    </source>
</evidence>
<dbReference type="EMBL" id="MGHF01000025">
    <property type="protein sequence ID" value="OGM62458.1"/>
    <property type="molecule type" value="Genomic_DNA"/>
</dbReference>
<keyword evidence="2 6" id="KW-0274">FAD</keyword>
<keyword evidence="1 6" id="KW-0285">Flavoprotein</keyword>
<reference evidence="9 10" key="1">
    <citation type="journal article" date="2016" name="Nat. Commun.">
        <title>Thousands of microbial genomes shed light on interconnected biogeochemical processes in an aquifer system.</title>
        <authorList>
            <person name="Anantharaman K."/>
            <person name="Brown C.T."/>
            <person name="Hug L.A."/>
            <person name="Sharon I."/>
            <person name="Castelle C.J."/>
            <person name="Probst A.J."/>
            <person name="Thomas B.C."/>
            <person name="Singh A."/>
            <person name="Wilkins M.J."/>
            <person name="Karaoz U."/>
            <person name="Brodie E.L."/>
            <person name="Williams K.H."/>
            <person name="Hubbard S.S."/>
            <person name="Banfield J.F."/>
        </authorList>
    </citation>
    <scope>NUCLEOTIDE SEQUENCE [LARGE SCALE GENOMIC DNA]</scope>
</reference>
<evidence type="ECO:0000256" key="4">
    <source>
        <dbReference type="ARBA" id="ARBA00023157"/>
    </source>
</evidence>
<dbReference type="NCBIfam" id="TIGR01292">
    <property type="entry name" value="TRX_reduct"/>
    <property type="match status" value="1"/>
</dbReference>
<dbReference type="GO" id="GO:0004791">
    <property type="term" value="F:thioredoxin-disulfide reductase (NADPH) activity"/>
    <property type="evidence" value="ECO:0007669"/>
    <property type="project" value="UniProtKB-UniRule"/>
</dbReference>
<keyword evidence="7" id="KW-0521">NADP</keyword>
<accession>A0A1F8BGL8</accession>
<organism evidence="9 10">
    <name type="scientific">Candidatus Woesebacteria bacterium RIFCSPLOWO2_01_FULL_39_21</name>
    <dbReference type="NCBI Taxonomy" id="1802519"/>
    <lineage>
        <taxon>Bacteria</taxon>
        <taxon>Candidatus Woeseibacteriota</taxon>
    </lineage>
</organism>
<dbReference type="Proteomes" id="UP000177082">
    <property type="component" value="Unassembled WGS sequence"/>
</dbReference>
<evidence type="ECO:0000313" key="10">
    <source>
        <dbReference type="Proteomes" id="UP000177082"/>
    </source>
</evidence>
<dbReference type="PRINTS" id="PR00469">
    <property type="entry name" value="PNDRDTASEII"/>
</dbReference>
<proteinExistence type="inferred from homology"/>
<dbReference type="AlphaFoldDB" id="A0A1F8BGL8"/>
<dbReference type="EC" id="1.8.1.9" evidence="6"/>
<evidence type="ECO:0000256" key="3">
    <source>
        <dbReference type="ARBA" id="ARBA00023002"/>
    </source>
</evidence>
<gene>
    <name evidence="9" type="ORF">A2961_02395</name>
</gene>
<comment type="cofactor">
    <cofactor evidence="7">
        <name>FAD</name>
        <dbReference type="ChEBI" id="CHEBI:57692"/>
    </cofactor>
    <text evidence="7">Binds 1 FAD per subunit.</text>
</comment>
<keyword evidence="5 6" id="KW-0676">Redox-active center</keyword>
<protein>
    <recommendedName>
        <fullName evidence="6">Thioredoxin reductase</fullName>
        <ecNumber evidence="6">1.8.1.9</ecNumber>
    </recommendedName>
</protein>
<dbReference type="InterPro" id="IPR005982">
    <property type="entry name" value="Thioredox_Rdtase"/>
</dbReference>
<dbReference type="PANTHER" id="PTHR48105">
    <property type="entry name" value="THIOREDOXIN REDUCTASE 1-RELATED-RELATED"/>
    <property type="match status" value="1"/>
</dbReference>
<dbReference type="InterPro" id="IPR036188">
    <property type="entry name" value="FAD/NAD-bd_sf"/>
</dbReference>
<evidence type="ECO:0000256" key="7">
    <source>
        <dbReference type="RuleBase" id="RU003881"/>
    </source>
</evidence>
<name>A0A1F8BGL8_9BACT</name>
<dbReference type="GO" id="GO:0019430">
    <property type="term" value="P:removal of superoxide radicals"/>
    <property type="evidence" value="ECO:0007669"/>
    <property type="project" value="UniProtKB-UniRule"/>
</dbReference>
<evidence type="ECO:0000256" key="5">
    <source>
        <dbReference type="ARBA" id="ARBA00023284"/>
    </source>
</evidence>
<dbReference type="InterPro" id="IPR023753">
    <property type="entry name" value="FAD/NAD-binding_dom"/>
</dbReference>
<comment type="similarity">
    <text evidence="6">Belongs to the class-II pyridine nucleotide-disulfide oxidoreductase family.</text>
</comment>
<dbReference type="SUPFAM" id="SSF51905">
    <property type="entry name" value="FAD/NAD(P)-binding domain"/>
    <property type="match status" value="1"/>
</dbReference>
<keyword evidence="3 6" id="KW-0560">Oxidoreductase</keyword>
<evidence type="ECO:0000256" key="1">
    <source>
        <dbReference type="ARBA" id="ARBA00022630"/>
    </source>
</evidence>
<dbReference type="GO" id="GO:0005737">
    <property type="term" value="C:cytoplasm"/>
    <property type="evidence" value="ECO:0007669"/>
    <property type="project" value="InterPro"/>
</dbReference>
<dbReference type="InterPro" id="IPR050097">
    <property type="entry name" value="Ferredoxin-NADP_redctase_2"/>
</dbReference>
<comment type="subunit">
    <text evidence="6">Homodimer.</text>
</comment>
<comment type="caution">
    <text evidence="9">The sequence shown here is derived from an EMBL/GenBank/DDBJ whole genome shotgun (WGS) entry which is preliminary data.</text>
</comment>
<dbReference type="PRINTS" id="PR00368">
    <property type="entry name" value="FADPNR"/>
</dbReference>
<comment type="catalytic activity">
    <reaction evidence="6">
        <text>[thioredoxin]-dithiol + NADP(+) = [thioredoxin]-disulfide + NADPH + H(+)</text>
        <dbReference type="Rhea" id="RHEA:20345"/>
        <dbReference type="Rhea" id="RHEA-COMP:10698"/>
        <dbReference type="Rhea" id="RHEA-COMP:10700"/>
        <dbReference type="ChEBI" id="CHEBI:15378"/>
        <dbReference type="ChEBI" id="CHEBI:29950"/>
        <dbReference type="ChEBI" id="CHEBI:50058"/>
        <dbReference type="ChEBI" id="CHEBI:57783"/>
        <dbReference type="ChEBI" id="CHEBI:58349"/>
        <dbReference type="EC" id="1.8.1.9"/>
    </reaction>
</comment>
<evidence type="ECO:0000313" key="9">
    <source>
        <dbReference type="EMBL" id="OGM62458.1"/>
    </source>
</evidence>
<keyword evidence="4" id="KW-1015">Disulfide bond</keyword>
<dbReference type="PROSITE" id="PS00573">
    <property type="entry name" value="PYRIDINE_REDOX_2"/>
    <property type="match status" value="1"/>
</dbReference>
<dbReference type="Gene3D" id="3.50.50.60">
    <property type="entry name" value="FAD/NAD(P)-binding domain"/>
    <property type="match status" value="2"/>
</dbReference>
<dbReference type="STRING" id="1802519.A2961_02395"/>
<feature type="domain" description="FAD/NAD(P)-binding" evidence="8">
    <location>
        <begin position="16"/>
        <end position="299"/>
    </location>
</feature>
<evidence type="ECO:0000256" key="6">
    <source>
        <dbReference type="RuleBase" id="RU003880"/>
    </source>
</evidence>
<dbReference type="InterPro" id="IPR008255">
    <property type="entry name" value="Pyr_nucl-diS_OxRdtase_2_AS"/>
</dbReference>
<dbReference type="Pfam" id="PF07992">
    <property type="entry name" value="Pyr_redox_2"/>
    <property type="match status" value="1"/>
</dbReference>